<feature type="domain" description="Acylamino-acid-releasing enzyme N-terminal" evidence="9">
    <location>
        <begin position="27"/>
        <end position="301"/>
    </location>
</feature>
<evidence type="ECO:0000256" key="1">
    <source>
        <dbReference type="ARBA" id="ARBA00000721"/>
    </source>
</evidence>
<comment type="similarity">
    <text evidence="3">Belongs to the peptidase S9C family.</text>
</comment>
<evidence type="ECO:0000256" key="2">
    <source>
        <dbReference type="ARBA" id="ARBA00004496"/>
    </source>
</evidence>
<dbReference type="Gene3D" id="3.40.50.1820">
    <property type="entry name" value="alpha/beta hydrolase"/>
    <property type="match status" value="1"/>
</dbReference>
<evidence type="ECO:0000313" key="10">
    <source>
        <dbReference type="EMBL" id="CAH3164696.1"/>
    </source>
</evidence>
<protein>
    <recommendedName>
        <fullName evidence="5">acylaminoacyl-peptidase</fullName>
        <ecNumber evidence="5">3.4.19.1</ecNumber>
    </recommendedName>
</protein>
<evidence type="ECO:0000259" key="8">
    <source>
        <dbReference type="Pfam" id="PF00326"/>
    </source>
</evidence>
<evidence type="ECO:0000256" key="7">
    <source>
        <dbReference type="ARBA" id="ARBA00022801"/>
    </source>
</evidence>
<evidence type="ECO:0000259" key="9">
    <source>
        <dbReference type="Pfam" id="PF19283"/>
    </source>
</evidence>
<dbReference type="EMBL" id="CALNXK010000130">
    <property type="protein sequence ID" value="CAH3164696.1"/>
    <property type="molecule type" value="Genomic_DNA"/>
</dbReference>
<dbReference type="EC" id="3.4.19.1" evidence="5"/>
<evidence type="ECO:0000256" key="3">
    <source>
        <dbReference type="ARBA" id="ARBA00010040"/>
    </source>
</evidence>
<evidence type="ECO:0000313" key="11">
    <source>
        <dbReference type="Proteomes" id="UP001159405"/>
    </source>
</evidence>
<organism evidence="10 11">
    <name type="scientific">Porites lobata</name>
    <dbReference type="NCBI Taxonomy" id="104759"/>
    <lineage>
        <taxon>Eukaryota</taxon>
        <taxon>Metazoa</taxon>
        <taxon>Cnidaria</taxon>
        <taxon>Anthozoa</taxon>
        <taxon>Hexacorallia</taxon>
        <taxon>Scleractinia</taxon>
        <taxon>Fungiina</taxon>
        <taxon>Poritidae</taxon>
        <taxon>Porites</taxon>
    </lineage>
</organism>
<dbReference type="PANTHER" id="PTHR42776">
    <property type="entry name" value="SERINE PEPTIDASE S9 FAMILY MEMBER"/>
    <property type="match status" value="1"/>
</dbReference>
<feature type="domain" description="Acylamino-acid-releasing enzyme N-terminal" evidence="9">
    <location>
        <begin position="369"/>
        <end position="530"/>
    </location>
</feature>
<comment type="subunit">
    <text evidence="4">Homotetramer.</text>
</comment>
<gene>
    <name evidence="10" type="ORF">PLOB_00006809</name>
</gene>
<dbReference type="Pfam" id="PF19283">
    <property type="entry name" value="APEH_N"/>
    <property type="match status" value="2"/>
</dbReference>
<keyword evidence="6" id="KW-0963">Cytoplasm</keyword>
<dbReference type="Proteomes" id="UP001159405">
    <property type="component" value="Unassembled WGS sequence"/>
</dbReference>
<dbReference type="InterPro" id="IPR029058">
    <property type="entry name" value="AB_hydrolase_fold"/>
</dbReference>
<dbReference type="SUPFAM" id="SSF53474">
    <property type="entry name" value="alpha/beta-Hydrolases"/>
    <property type="match status" value="1"/>
</dbReference>
<evidence type="ECO:0000256" key="6">
    <source>
        <dbReference type="ARBA" id="ARBA00022490"/>
    </source>
</evidence>
<dbReference type="Pfam" id="PF00326">
    <property type="entry name" value="Peptidase_S9"/>
    <property type="match status" value="1"/>
</dbReference>
<accession>A0ABN8QJB4</accession>
<feature type="domain" description="Peptidase S9 prolyl oligopeptidase catalytic" evidence="8">
    <location>
        <begin position="591"/>
        <end position="804"/>
    </location>
</feature>
<evidence type="ECO:0000256" key="5">
    <source>
        <dbReference type="ARBA" id="ARBA00012917"/>
    </source>
</evidence>
<dbReference type="PANTHER" id="PTHR42776:SF4">
    <property type="entry name" value="ACYLAMINO-ACID-RELEASING ENZYME"/>
    <property type="match status" value="1"/>
</dbReference>
<name>A0ABN8QJB4_9CNID</name>
<keyword evidence="11" id="KW-1185">Reference proteome</keyword>
<sequence length="805" mass="89720">MTNKTRSLGNHTMAASNELPKDFVERAVKVYREYATVASVTTAKVSLLNRDSRGDVNELSIVSKWSRRDLEKNESRSFLRSHIASYEPTAKSITNIREPSFPTEVQNLQLSSMSPSGKLQAIVRKVPGKNGQEEKQFLEIWSCGNLFKSVDVQAFDKHGKICEDSQFGCLAWSSNEQFLLYVAEKKLPKAVSYFERQKPSTGDLSDKQVQEKGSKFEFKDDWGEQLVSKCSPILAIFDVIKEEITVLDGVPDHLSAGQACWGPDDNSVVFVGWFNEPYRLGLIYCPIRKSALFSLSLDQANSLGRGSTLRPGYFSMKLSWTTLTALELWSPFLQSPDNYRPRKALVVYKLDKVFNSFAINLSVNVKNWTEQLTDVKYAVHSPRFNHAKDKLIYIALDVGGAHCKCGRLMQYDWKSKVTSTIVDVVDVPERGGFAGIYSRGLSERCWTKEGNAVAISTPWRCSQKIILANCTNKTVTNLTTAPGSWSLLDVNSDIILASHSAPNSPPRLMVATLPDEVPESGLSWITVAQSADLNLEKEITWTLMTCKPSEQSDFQDEYEAVLIKPVMKDNKKPALIVFSHGGPHTAYTLDFSLYQACFCKLGFAILSVNYRGSLGFGQTSLHSLPGNVGTQDVQDVQRVAVKVLESGEVDTSNVFVMGGSHGGFLTTHLIGQYPDFYRAAATRNPVVNVAAMASISDIPDWCFFEAGHGFSHDSTTTPQMLTQMLQFSPISHVKKVKTPTLILVGEKDLRVPCSQGKVFYKLLKAQGTETRLLSYPEDNHPLSRVETESDAFINIARWFHEHLNN</sequence>
<evidence type="ECO:0000256" key="4">
    <source>
        <dbReference type="ARBA" id="ARBA00011881"/>
    </source>
</evidence>
<dbReference type="SUPFAM" id="SSF82171">
    <property type="entry name" value="DPP6 N-terminal domain-like"/>
    <property type="match status" value="1"/>
</dbReference>
<dbReference type="InterPro" id="IPR045550">
    <property type="entry name" value="AARE_N"/>
</dbReference>
<comment type="subcellular location">
    <subcellularLocation>
        <location evidence="2">Cytoplasm</location>
    </subcellularLocation>
</comment>
<reference evidence="10 11" key="1">
    <citation type="submission" date="2022-05" db="EMBL/GenBank/DDBJ databases">
        <authorList>
            <consortium name="Genoscope - CEA"/>
            <person name="William W."/>
        </authorList>
    </citation>
    <scope>NUCLEOTIDE SEQUENCE [LARGE SCALE GENOMIC DNA]</scope>
</reference>
<proteinExistence type="inferred from homology"/>
<dbReference type="InterPro" id="IPR001375">
    <property type="entry name" value="Peptidase_S9_cat"/>
</dbReference>
<comment type="caution">
    <text evidence="10">The sequence shown here is derived from an EMBL/GenBank/DDBJ whole genome shotgun (WGS) entry which is preliminary data.</text>
</comment>
<comment type="catalytic activity">
    <reaction evidence="1">
        <text>Cleavage of an N-acetyl or N-formyl amino acid from the N-terminus of a polypeptide.</text>
        <dbReference type="EC" id="3.4.19.1"/>
    </reaction>
</comment>
<keyword evidence="7" id="KW-0378">Hydrolase</keyword>